<dbReference type="InterPro" id="IPR016120">
    <property type="entry name" value="Sig_transdc_His_kin_SpoOB"/>
</dbReference>
<dbReference type="GO" id="GO:0000155">
    <property type="term" value="F:phosphorelay sensor kinase activity"/>
    <property type="evidence" value="ECO:0007669"/>
    <property type="project" value="InterPro"/>
</dbReference>
<dbReference type="InterPro" id="IPR005467">
    <property type="entry name" value="His_kinase_dom"/>
</dbReference>
<evidence type="ECO:0000256" key="13">
    <source>
        <dbReference type="ARBA" id="ARBA00023136"/>
    </source>
</evidence>
<dbReference type="Gene3D" id="3.30.450.20">
    <property type="entry name" value="PAS domain"/>
    <property type="match status" value="2"/>
</dbReference>
<dbReference type="EC" id="2.7.13.3" evidence="3"/>
<evidence type="ECO:0000256" key="2">
    <source>
        <dbReference type="ARBA" id="ARBA00004651"/>
    </source>
</evidence>
<evidence type="ECO:0000256" key="11">
    <source>
        <dbReference type="ARBA" id="ARBA00022989"/>
    </source>
</evidence>
<feature type="domain" description="Histidine kinase" evidence="15">
    <location>
        <begin position="334"/>
        <end position="529"/>
    </location>
</feature>
<dbReference type="Pfam" id="PF17203">
    <property type="entry name" value="sCache_3_2"/>
    <property type="match status" value="1"/>
</dbReference>
<dbReference type="GO" id="GO:0005886">
    <property type="term" value="C:plasma membrane"/>
    <property type="evidence" value="ECO:0007669"/>
    <property type="project" value="UniProtKB-SubCell"/>
</dbReference>
<keyword evidence="12" id="KW-0902">Two-component regulatory system</keyword>
<evidence type="ECO:0000256" key="8">
    <source>
        <dbReference type="ARBA" id="ARBA00022741"/>
    </source>
</evidence>
<dbReference type="InterPro" id="IPR039506">
    <property type="entry name" value="SPOB_a"/>
</dbReference>
<dbReference type="InterPro" id="IPR004358">
    <property type="entry name" value="Sig_transdc_His_kin-like_C"/>
</dbReference>
<sequence length="533" mass="60689">MFKRLSIKWKIMLLSIGIVLFSLLIGGLILIGGVIRLTETQLGQRLMTTARTVAEIPNVQKSIQEADGWKTISPTARRLRIVNDVTYIVVLNKDRVRYSDPLDERIGTVFQDPAVEAAYAEHSYLQKVRGEMGVALRAYVPIMDDQHQQVGVVLVGRVMPGVWEIMQGERANIVMTFFLSLVFGVWGSYRLARHMKKQMFDLEPDEIARILVERTATFHAMHEGVIAIDNHERITIFNDRAKQIFGIDNDIEVLGKPIRSILHDTRLPEVLELQTNFTNTEIHVGNTLLWSNRFLIRVEEKVVGALAIFQDRTEVARMAEELTGVKEFVGALRVQNHEHMNKLHTIAGLLQLQEYDKALAYLFEVHDQQEELTSFLSSQIADENVSGLLLGKVSRGRELGIRVTIDRFSHLEQFPPYMDHHSFVLILGNLIENAFDSLEKSDRPDKEITISIEQDSEICSLLVEDNGDGMDEETLSRMLERGYSTKERQHRGLGLYLVHQQVKKGRGELSCQSRQGEGASFLITFPMKEVDEQ</sequence>
<dbReference type="EMBL" id="FORT01000001">
    <property type="protein sequence ID" value="SFI83794.1"/>
    <property type="molecule type" value="Genomic_DNA"/>
</dbReference>
<evidence type="ECO:0000256" key="10">
    <source>
        <dbReference type="ARBA" id="ARBA00022840"/>
    </source>
</evidence>
<keyword evidence="11 14" id="KW-1133">Transmembrane helix</keyword>
<protein>
    <recommendedName>
        <fullName evidence="3">histidine kinase</fullName>
        <ecNumber evidence="3">2.7.13.3</ecNumber>
    </recommendedName>
</protein>
<dbReference type="Gene3D" id="1.10.287.130">
    <property type="match status" value="1"/>
</dbReference>
<dbReference type="SUPFAM" id="SSF55874">
    <property type="entry name" value="ATPase domain of HSP90 chaperone/DNA topoisomerase II/histidine kinase"/>
    <property type="match status" value="1"/>
</dbReference>
<evidence type="ECO:0000256" key="9">
    <source>
        <dbReference type="ARBA" id="ARBA00022777"/>
    </source>
</evidence>
<evidence type="ECO:0000313" key="17">
    <source>
        <dbReference type="Proteomes" id="UP000198915"/>
    </source>
</evidence>
<keyword evidence="8" id="KW-0547">Nucleotide-binding</keyword>
<keyword evidence="6" id="KW-0808">Transferase</keyword>
<evidence type="ECO:0000256" key="1">
    <source>
        <dbReference type="ARBA" id="ARBA00000085"/>
    </source>
</evidence>
<keyword evidence="9 16" id="KW-0418">Kinase</keyword>
<dbReference type="SUPFAM" id="SSF55890">
    <property type="entry name" value="Sporulation response regulatory protein Spo0B"/>
    <property type="match status" value="1"/>
</dbReference>
<proteinExistence type="predicted"/>
<evidence type="ECO:0000256" key="5">
    <source>
        <dbReference type="ARBA" id="ARBA00022553"/>
    </source>
</evidence>
<keyword evidence="10" id="KW-0067">ATP-binding</keyword>
<dbReference type="Pfam" id="PF13426">
    <property type="entry name" value="PAS_9"/>
    <property type="match status" value="1"/>
</dbReference>
<dbReference type="PRINTS" id="PR00344">
    <property type="entry name" value="BCTRLSENSOR"/>
</dbReference>
<evidence type="ECO:0000256" key="14">
    <source>
        <dbReference type="SAM" id="Phobius"/>
    </source>
</evidence>
<evidence type="ECO:0000256" key="6">
    <source>
        <dbReference type="ARBA" id="ARBA00022679"/>
    </source>
</evidence>
<dbReference type="PANTHER" id="PTHR43547">
    <property type="entry name" value="TWO-COMPONENT HISTIDINE KINASE"/>
    <property type="match status" value="1"/>
</dbReference>
<dbReference type="PROSITE" id="PS50109">
    <property type="entry name" value="HIS_KIN"/>
    <property type="match status" value="1"/>
</dbReference>
<keyword evidence="17" id="KW-1185">Reference proteome</keyword>
<comment type="subcellular location">
    <subcellularLocation>
        <location evidence="2">Cell membrane</location>
        <topology evidence="2">Multi-pass membrane protein</topology>
    </subcellularLocation>
</comment>
<dbReference type="AlphaFoldDB" id="A0A1I3LG67"/>
<name>A0A1I3LG67_9BACL</name>
<evidence type="ECO:0000256" key="4">
    <source>
        <dbReference type="ARBA" id="ARBA00022475"/>
    </source>
</evidence>
<reference evidence="17" key="1">
    <citation type="submission" date="2016-10" db="EMBL/GenBank/DDBJ databases">
        <authorList>
            <person name="Varghese N."/>
            <person name="Submissions S."/>
        </authorList>
    </citation>
    <scope>NUCLEOTIDE SEQUENCE [LARGE SCALE GENOMIC DNA]</scope>
    <source>
        <strain evidence="17">OK042</strain>
    </source>
</reference>
<dbReference type="InterPro" id="IPR003594">
    <property type="entry name" value="HATPase_dom"/>
</dbReference>
<dbReference type="InterPro" id="IPR000014">
    <property type="entry name" value="PAS"/>
</dbReference>
<dbReference type="SMART" id="SM00387">
    <property type="entry name" value="HATPase_c"/>
    <property type="match status" value="1"/>
</dbReference>
<dbReference type="SMART" id="SM00091">
    <property type="entry name" value="PAS"/>
    <property type="match status" value="1"/>
</dbReference>
<dbReference type="Pfam" id="PF02518">
    <property type="entry name" value="HATPase_c"/>
    <property type="match status" value="1"/>
</dbReference>
<evidence type="ECO:0000259" key="15">
    <source>
        <dbReference type="PROSITE" id="PS50109"/>
    </source>
</evidence>
<dbReference type="CDD" id="cd00130">
    <property type="entry name" value="PAS"/>
    <property type="match status" value="1"/>
</dbReference>
<dbReference type="Proteomes" id="UP000198915">
    <property type="component" value="Unassembled WGS sequence"/>
</dbReference>
<dbReference type="InterPro" id="IPR035965">
    <property type="entry name" value="PAS-like_dom_sf"/>
</dbReference>
<organism evidence="16 17">
    <name type="scientific">Brevibacillus centrosporus</name>
    <dbReference type="NCBI Taxonomy" id="54910"/>
    <lineage>
        <taxon>Bacteria</taxon>
        <taxon>Bacillati</taxon>
        <taxon>Bacillota</taxon>
        <taxon>Bacilli</taxon>
        <taxon>Bacillales</taxon>
        <taxon>Paenibacillaceae</taxon>
        <taxon>Brevibacillus</taxon>
    </lineage>
</organism>
<dbReference type="SUPFAM" id="SSF55785">
    <property type="entry name" value="PYP-like sensor domain (PAS domain)"/>
    <property type="match status" value="1"/>
</dbReference>
<dbReference type="InterPro" id="IPR029151">
    <property type="entry name" value="Sensor-like_sf"/>
</dbReference>
<evidence type="ECO:0000256" key="3">
    <source>
        <dbReference type="ARBA" id="ARBA00012438"/>
    </source>
</evidence>
<dbReference type="PANTHER" id="PTHR43547:SF10">
    <property type="entry name" value="SENSOR HISTIDINE KINASE DCUS"/>
    <property type="match status" value="1"/>
</dbReference>
<keyword evidence="5" id="KW-0597">Phosphoprotein</keyword>
<dbReference type="InterPro" id="IPR036890">
    <property type="entry name" value="HATPase_C_sf"/>
</dbReference>
<dbReference type="Gene3D" id="3.30.565.10">
    <property type="entry name" value="Histidine kinase-like ATPase, C-terminal domain"/>
    <property type="match status" value="1"/>
</dbReference>
<evidence type="ECO:0000256" key="12">
    <source>
        <dbReference type="ARBA" id="ARBA00023012"/>
    </source>
</evidence>
<dbReference type="InterPro" id="IPR033463">
    <property type="entry name" value="sCache_3"/>
</dbReference>
<keyword evidence="7 14" id="KW-0812">Transmembrane</keyword>
<dbReference type="Pfam" id="PF14689">
    <property type="entry name" value="SPOB_a"/>
    <property type="match status" value="1"/>
</dbReference>
<feature type="transmembrane region" description="Helical" evidence="14">
    <location>
        <begin position="12"/>
        <end position="35"/>
    </location>
</feature>
<comment type="catalytic activity">
    <reaction evidence="1">
        <text>ATP + protein L-histidine = ADP + protein N-phospho-L-histidine.</text>
        <dbReference type="EC" id="2.7.13.3"/>
    </reaction>
</comment>
<accession>A0A1I3LG67</accession>
<evidence type="ECO:0000256" key="7">
    <source>
        <dbReference type="ARBA" id="ARBA00022692"/>
    </source>
</evidence>
<keyword evidence="4" id="KW-1003">Cell membrane</keyword>
<evidence type="ECO:0000313" key="16">
    <source>
        <dbReference type="EMBL" id="SFI83794.1"/>
    </source>
</evidence>
<keyword evidence="13 14" id="KW-0472">Membrane</keyword>
<dbReference type="SUPFAM" id="SSF103190">
    <property type="entry name" value="Sensory domain-like"/>
    <property type="match status" value="1"/>
</dbReference>
<gene>
    <name evidence="16" type="ORF">SAMN05518846_101305</name>
</gene>
<dbReference type="STRING" id="1884381.SAMN05518846_101305"/>
<dbReference type="GO" id="GO:0005524">
    <property type="term" value="F:ATP binding"/>
    <property type="evidence" value="ECO:0007669"/>
    <property type="project" value="UniProtKB-KW"/>
</dbReference>